<proteinExistence type="predicted"/>
<dbReference type="PROSITE" id="PS51257">
    <property type="entry name" value="PROKAR_LIPOPROTEIN"/>
    <property type="match status" value="1"/>
</dbReference>
<comment type="caution">
    <text evidence="2">The sequence shown here is derived from an EMBL/GenBank/DDBJ whole genome shotgun (WGS) entry which is preliminary data.</text>
</comment>
<keyword evidence="1" id="KW-0732">Signal</keyword>
<organism evidence="2 3">
    <name type="scientific">Acinetobacter calcoaceticus</name>
    <dbReference type="NCBI Taxonomy" id="471"/>
    <lineage>
        <taxon>Bacteria</taxon>
        <taxon>Pseudomonadati</taxon>
        <taxon>Pseudomonadota</taxon>
        <taxon>Gammaproteobacteria</taxon>
        <taxon>Moraxellales</taxon>
        <taxon>Moraxellaceae</taxon>
        <taxon>Acinetobacter</taxon>
        <taxon>Acinetobacter calcoaceticus/baumannii complex</taxon>
    </lineage>
</organism>
<protein>
    <recommendedName>
        <fullName evidence="4">Lipoprotein</fullName>
    </recommendedName>
</protein>
<accession>A0A4R1Y349</accession>
<evidence type="ECO:0000313" key="2">
    <source>
        <dbReference type="EMBL" id="TCM66483.1"/>
    </source>
</evidence>
<gene>
    <name evidence="2" type="ORF">EC844_11383</name>
</gene>
<dbReference type="Proteomes" id="UP000294963">
    <property type="component" value="Unassembled WGS sequence"/>
</dbReference>
<reference evidence="2 3" key="1">
    <citation type="submission" date="2019-03" db="EMBL/GenBank/DDBJ databases">
        <title>Genomic analyses of the natural microbiome of Caenorhabditis elegans.</title>
        <authorList>
            <person name="Samuel B."/>
        </authorList>
    </citation>
    <scope>NUCLEOTIDE SEQUENCE [LARGE SCALE GENOMIC DNA]</scope>
    <source>
        <strain evidence="2 3">JUb89</strain>
    </source>
</reference>
<keyword evidence="3" id="KW-1185">Reference proteome</keyword>
<name>A0A4R1Y349_ACICA</name>
<feature type="signal peptide" evidence="1">
    <location>
        <begin position="1"/>
        <end position="26"/>
    </location>
</feature>
<feature type="chain" id="PRO_5020430038" description="Lipoprotein" evidence="1">
    <location>
        <begin position="27"/>
        <end position="130"/>
    </location>
</feature>
<dbReference type="AlphaFoldDB" id="A0A4R1Y349"/>
<evidence type="ECO:0000256" key="1">
    <source>
        <dbReference type="SAM" id="SignalP"/>
    </source>
</evidence>
<sequence length="130" mass="14623">MNKSVKLFVIHPLLILSSAFFLSACAEKKAATPEEKWQGYCTSIGNAARTIVLDRQNGITKAEALEYANKLTDPTTKTFILAQVEQIYAFPIEQLKAEKDAMRDQFKQQAIDVCIATPHDPKNMPDYKPF</sequence>
<dbReference type="EMBL" id="SLVJ01000013">
    <property type="protein sequence ID" value="TCM66483.1"/>
    <property type="molecule type" value="Genomic_DNA"/>
</dbReference>
<evidence type="ECO:0000313" key="3">
    <source>
        <dbReference type="Proteomes" id="UP000294963"/>
    </source>
</evidence>
<evidence type="ECO:0008006" key="4">
    <source>
        <dbReference type="Google" id="ProtNLM"/>
    </source>
</evidence>